<dbReference type="Gene3D" id="3.30.70.120">
    <property type="match status" value="1"/>
</dbReference>
<evidence type="ECO:0000313" key="3">
    <source>
        <dbReference type="Proteomes" id="UP000177069"/>
    </source>
</evidence>
<dbReference type="InterPro" id="IPR015867">
    <property type="entry name" value="N-reg_PII/ATP_PRibTrfase_C"/>
</dbReference>
<sequence length="109" mass="12618">MQKQPIWVLVNCNSDEEGEKIGRTVLKKHLGGCFDIFPRKLTEYFWPPKSGKIEKAGGCLLIIETLLDKYKEVTKEAKHFHSDQLPFIGYIQIHGVSNQYLKWLQGELK</sequence>
<organism evidence="2 3">
    <name type="scientific">Candidatus Curtissbacteria bacterium RIFCSPHIGHO2_01_FULL_41_13</name>
    <dbReference type="NCBI Taxonomy" id="1797745"/>
    <lineage>
        <taxon>Bacteria</taxon>
        <taxon>Candidatus Curtissiibacteriota</taxon>
    </lineage>
</organism>
<dbReference type="SUPFAM" id="SSF54913">
    <property type="entry name" value="GlnB-like"/>
    <property type="match status" value="1"/>
</dbReference>
<evidence type="ECO:0000313" key="2">
    <source>
        <dbReference type="EMBL" id="OGD85821.1"/>
    </source>
</evidence>
<dbReference type="EMBL" id="MFBA01000013">
    <property type="protein sequence ID" value="OGD85821.1"/>
    <property type="molecule type" value="Genomic_DNA"/>
</dbReference>
<dbReference type="GO" id="GO:0010038">
    <property type="term" value="P:response to metal ion"/>
    <property type="evidence" value="ECO:0007669"/>
    <property type="project" value="InterPro"/>
</dbReference>
<dbReference type="Pfam" id="PF03091">
    <property type="entry name" value="CutA1"/>
    <property type="match status" value="1"/>
</dbReference>
<reference evidence="2 3" key="1">
    <citation type="journal article" date="2016" name="Nat. Commun.">
        <title>Thousands of microbial genomes shed light on interconnected biogeochemical processes in an aquifer system.</title>
        <authorList>
            <person name="Anantharaman K."/>
            <person name="Brown C.T."/>
            <person name="Hug L.A."/>
            <person name="Sharon I."/>
            <person name="Castelle C.J."/>
            <person name="Probst A.J."/>
            <person name="Thomas B.C."/>
            <person name="Singh A."/>
            <person name="Wilkins M.J."/>
            <person name="Karaoz U."/>
            <person name="Brodie E.L."/>
            <person name="Williams K.H."/>
            <person name="Hubbard S.S."/>
            <person name="Banfield J.F."/>
        </authorList>
    </citation>
    <scope>NUCLEOTIDE SEQUENCE [LARGE SCALE GENOMIC DNA]</scope>
</reference>
<evidence type="ECO:0008006" key="4">
    <source>
        <dbReference type="Google" id="ProtNLM"/>
    </source>
</evidence>
<name>A0A1F5G1S2_9BACT</name>
<dbReference type="Proteomes" id="UP000177069">
    <property type="component" value="Unassembled WGS sequence"/>
</dbReference>
<gene>
    <name evidence="2" type="ORF">A2696_02755</name>
</gene>
<evidence type="ECO:0000256" key="1">
    <source>
        <dbReference type="ARBA" id="ARBA00010169"/>
    </source>
</evidence>
<protein>
    <recommendedName>
        <fullName evidence="4">Cation tolerance protein CutA</fullName>
    </recommendedName>
</protein>
<accession>A0A1F5G1S2</accession>
<dbReference type="PANTHER" id="PTHR23419">
    <property type="entry name" value="DIVALENT CATION TOLERANCE CUTA-RELATED"/>
    <property type="match status" value="1"/>
</dbReference>
<dbReference type="InterPro" id="IPR004323">
    <property type="entry name" value="Ion_tolerance_CutA"/>
</dbReference>
<proteinExistence type="inferred from homology"/>
<dbReference type="AlphaFoldDB" id="A0A1F5G1S2"/>
<dbReference type="InterPro" id="IPR011322">
    <property type="entry name" value="N-reg_PII-like_a/b"/>
</dbReference>
<comment type="caution">
    <text evidence="2">The sequence shown here is derived from an EMBL/GenBank/DDBJ whole genome shotgun (WGS) entry which is preliminary data.</text>
</comment>
<comment type="similarity">
    <text evidence="1">Belongs to the CutA family.</text>
</comment>
<dbReference type="GO" id="GO:0005507">
    <property type="term" value="F:copper ion binding"/>
    <property type="evidence" value="ECO:0007669"/>
    <property type="project" value="TreeGrafter"/>
</dbReference>
<dbReference type="PANTHER" id="PTHR23419:SF8">
    <property type="entry name" value="FI09726P"/>
    <property type="match status" value="1"/>
</dbReference>